<dbReference type="AlphaFoldDB" id="A0A1B1M0Q7"/>
<dbReference type="Pfam" id="PF00096">
    <property type="entry name" value="zf-C2H2"/>
    <property type="match status" value="2"/>
</dbReference>
<dbReference type="SMART" id="SM00355">
    <property type="entry name" value="ZnF_C2H2"/>
    <property type="match status" value="3"/>
</dbReference>
<keyword evidence="11" id="KW-0804">Transcription</keyword>
<evidence type="ECO:0000256" key="3">
    <source>
        <dbReference type="ARBA" id="ARBA00005682"/>
    </source>
</evidence>
<evidence type="ECO:0000256" key="14">
    <source>
        <dbReference type="SAM" id="MobiDB-lite"/>
    </source>
</evidence>
<keyword evidence="4" id="KW-0963">Cytoplasm</keyword>
<organism evidence="16">
    <name type="scientific">Platynereis dumerilii</name>
    <name type="common">Dumeril's clam worm</name>
    <dbReference type="NCBI Taxonomy" id="6359"/>
    <lineage>
        <taxon>Eukaryota</taxon>
        <taxon>Metazoa</taxon>
        <taxon>Spiralia</taxon>
        <taxon>Lophotrochozoa</taxon>
        <taxon>Annelida</taxon>
        <taxon>Polychaeta</taxon>
        <taxon>Errantia</taxon>
        <taxon>Phyllodocida</taxon>
        <taxon>Nereididae</taxon>
        <taxon>Platynereis</taxon>
    </lineage>
</organism>
<dbReference type="InterPro" id="IPR036236">
    <property type="entry name" value="Znf_C2H2_sf"/>
</dbReference>
<dbReference type="Gene3D" id="3.30.160.60">
    <property type="entry name" value="Classic Zinc Finger"/>
    <property type="match status" value="3"/>
</dbReference>
<evidence type="ECO:0000256" key="2">
    <source>
        <dbReference type="ARBA" id="ARBA00004496"/>
    </source>
</evidence>
<evidence type="ECO:0000256" key="8">
    <source>
        <dbReference type="ARBA" id="ARBA00022833"/>
    </source>
</evidence>
<protein>
    <submittedName>
        <fullName evidence="16">Early growth response</fullName>
    </submittedName>
</protein>
<evidence type="ECO:0000313" key="16">
    <source>
        <dbReference type="EMBL" id="ANS60446.1"/>
    </source>
</evidence>
<evidence type="ECO:0000256" key="13">
    <source>
        <dbReference type="PROSITE-ProRule" id="PRU00042"/>
    </source>
</evidence>
<evidence type="ECO:0000256" key="11">
    <source>
        <dbReference type="ARBA" id="ARBA00023163"/>
    </source>
</evidence>
<keyword evidence="12" id="KW-0539">Nucleus</keyword>
<reference evidence="16" key="1">
    <citation type="submission" date="2015-07" db="EMBL/GenBank/DDBJ databases">
        <authorList>
            <person name="Noorani M."/>
        </authorList>
    </citation>
    <scope>NUCLEOTIDE SEQUENCE</scope>
</reference>
<evidence type="ECO:0000256" key="1">
    <source>
        <dbReference type="ARBA" id="ARBA00004123"/>
    </source>
</evidence>
<feature type="domain" description="C2H2-type" evidence="15">
    <location>
        <begin position="500"/>
        <end position="527"/>
    </location>
</feature>
<feature type="compositionally biased region" description="Low complexity" evidence="14">
    <location>
        <begin position="561"/>
        <end position="577"/>
    </location>
</feature>
<dbReference type="PROSITE" id="PS50157">
    <property type="entry name" value="ZINC_FINGER_C2H2_2"/>
    <property type="match status" value="3"/>
</dbReference>
<dbReference type="FunFam" id="3.30.160.60:FF:000092">
    <property type="entry name" value="Early growth response protein 3"/>
    <property type="match status" value="1"/>
</dbReference>
<feature type="domain" description="C2H2-type" evidence="15">
    <location>
        <begin position="470"/>
        <end position="499"/>
    </location>
</feature>
<evidence type="ECO:0000256" key="6">
    <source>
        <dbReference type="ARBA" id="ARBA00022737"/>
    </source>
</evidence>
<evidence type="ECO:0000256" key="12">
    <source>
        <dbReference type="ARBA" id="ARBA00023242"/>
    </source>
</evidence>
<dbReference type="EMBL" id="KT266555">
    <property type="protein sequence ID" value="ANS60446.1"/>
    <property type="molecule type" value="mRNA"/>
</dbReference>
<dbReference type="GO" id="GO:0005737">
    <property type="term" value="C:cytoplasm"/>
    <property type="evidence" value="ECO:0007669"/>
    <property type="project" value="UniProtKB-SubCell"/>
</dbReference>
<keyword evidence="9" id="KW-0805">Transcription regulation</keyword>
<evidence type="ECO:0000259" key="15">
    <source>
        <dbReference type="PROSITE" id="PS50157"/>
    </source>
</evidence>
<dbReference type="SUPFAM" id="SSF57667">
    <property type="entry name" value="beta-beta-alpha zinc fingers"/>
    <property type="match status" value="2"/>
</dbReference>
<dbReference type="GO" id="GO:0000981">
    <property type="term" value="F:DNA-binding transcription factor activity, RNA polymerase II-specific"/>
    <property type="evidence" value="ECO:0007669"/>
    <property type="project" value="TreeGrafter"/>
</dbReference>
<evidence type="ECO:0000256" key="5">
    <source>
        <dbReference type="ARBA" id="ARBA00022723"/>
    </source>
</evidence>
<evidence type="ECO:0000256" key="9">
    <source>
        <dbReference type="ARBA" id="ARBA00023015"/>
    </source>
</evidence>
<dbReference type="PANTHER" id="PTHR23235:SF60">
    <property type="entry name" value="STRIPE, ISOFORM D"/>
    <property type="match status" value="1"/>
</dbReference>
<dbReference type="PANTHER" id="PTHR23235">
    <property type="entry name" value="KRUEPPEL-LIKE TRANSCRIPTION FACTOR"/>
    <property type="match status" value="1"/>
</dbReference>
<feature type="domain" description="C2H2-type" evidence="15">
    <location>
        <begin position="528"/>
        <end position="555"/>
    </location>
</feature>
<dbReference type="PROSITE" id="PS00028">
    <property type="entry name" value="ZINC_FINGER_C2H2_1"/>
    <property type="match status" value="3"/>
</dbReference>
<keyword evidence="10" id="KW-0238">DNA-binding</keyword>
<feature type="compositionally biased region" description="Polar residues" evidence="14">
    <location>
        <begin position="226"/>
        <end position="248"/>
    </location>
</feature>
<dbReference type="InterPro" id="IPR013087">
    <property type="entry name" value="Znf_C2H2_type"/>
</dbReference>
<keyword evidence="7 13" id="KW-0863">Zinc-finger</keyword>
<keyword evidence="8" id="KW-0862">Zinc</keyword>
<keyword evidence="5" id="KW-0479">Metal-binding</keyword>
<keyword evidence="6" id="KW-0677">Repeat</keyword>
<dbReference type="GO" id="GO:0005634">
    <property type="term" value="C:nucleus"/>
    <property type="evidence" value="ECO:0007669"/>
    <property type="project" value="UniProtKB-SubCell"/>
</dbReference>
<comment type="similarity">
    <text evidence="3">Belongs to the EGR C2H2-type zinc-finger protein family.</text>
</comment>
<feature type="region of interest" description="Disordered" evidence="14">
    <location>
        <begin position="451"/>
        <end position="471"/>
    </location>
</feature>
<evidence type="ECO:0000256" key="4">
    <source>
        <dbReference type="ARBA" id="ARBA00022490"/>
    </source>
</evidence>
<evidence type="ECO:0000256" key="7">
    <source>
        <dbReference type="ARBA" id="ARBA00022771"/>
    </source>
</evidence>
<accession>A0A1B1M0Q7</accession>
<evidence type="ECO:0000256" key="10">
    <source>
        <dbReference type="ARBA" id="ARBA00023125"/>
    </source>
</evidence>
<feature type="region of interest" description="Disordered" evidence="14">
    <location>
        <begin position="556"/>
        <end position="577"/>
    </location>
</feature>
<comment type="subcellular location">
    <subcellularLocation>
        <location evidence="2">Cytoplasm</location>
    </subcellularLocation>
    <subcellularLocation>
        <location evidence="1">Nucleus</location>
    </subcellularLocation>
</comment>
<dbReference type="GO" id="GO:0000978">
    <property type="term" value="F:RNA polymerase II cis-regulatory region sequence-specific DNA binding"/>
    <property type="evidence" value="ECO:0007669"/>
    <property type="project" value="TreeGrafter"/>
</dbReference>
<name>A0A1B1M0Q7_PLADU</name>
<proteinExistence type="evidence at transcript level"/>
<sequence>MIMDGLDTLSQVALADQLNLSFDSYHVPSTTTAASVLRSMDEDNLNTPVTTSSDVNFSFAPPDLELSQEALPITATIEAAVTIPEYISETGLQPESASSPAMSGATTHRLTYRGTFTTTQGSSAGQTSSGDLTSLFSPLLSMLTQGNVSPSQLNQHGVLSVLTEQDTASILDSMQQQSFQPQQQQAPSPAPSLQSQHSIHSQPPTPAQTPDIDQQQGPVFSPRTPGLQQQASFDGQSVAGSPAPSESMQVQYNQQFSSSSASSTPNNAEVQYSLASHSDSGLNTPPPPPYTSSFLSISAANMKAPPIYSSTQTTTDMQPTHDFTTISSSAADILTIQPVTLSVCEDMTYSKSAAPMPYKWSDNVTVTEAGALPDLHALQMVTGIAGTSAGQVAQFPVVKTEPMSDFSVGISGQSCYVQSPSPTPSNSSISSIDILNIPYQQQPTSLKLLPVKPRKYPNRPSKTPPHERPYACPVEQCDRRFSRSDELTRHIRIHTGQKPFQCRICLRSFSRSDHLTTHVRTHTGEKPFSCDVCGRKFARSDEKKRHSKVHLKHKMKKEGRTATATVTTSAEESTSGTGAVPLTVVTTAV</sequence>
<feature type="compositionally biased region" description="Low complexity" evidence="14">
    <location>
        <begin position="175"/>
        <end position="196"/>
    </location>
</feature>
<feature type="region of interest" description="Disordered" evidence="14">
    <location>
        <begin position="173"/>
        <end position="248"/>
    </location>
</feature>
<dbReference type="GO" id="GO:0008270">
    <property type="term" value="F:zinc ion binding"/>
    <property type="evidence" value="ECO:0007669"/>
    <property type="project" value="UniProtKB-KW"/>
</dbReference>
<reference evidence="16" key="2">
    <citation type="submission" date="2016-08" db="EMBL/GenBank/DDBJ databases">
        <title>Beta-catenin controls segment polarity in the annelid Platynereis.</title>
        <authorList>
            <person name="Simon F."/>
        </authorList>
    </citation>
    <scope>NUCLEOTIDE SEQUENCE</scope>
</reference>